<organism evidence="2 4">
    <name type="scientific">Dracunculus medinensis</name>
    <name type="common">Guinea worm</name>
    <dbReference type="NCBI Taxonomy" id="318479"/>
    <lineage>
        <taxon>Eukaryota</taxon>
        <taxon>Metazoa</taxon>
        <taxon>Ecdysozoa</taxon>
        <taxon>Nematoda</taxon>
        <taxon>Chromadorea</taxon>
        <taxon>Rhabditida</taxon>
        <taxon>Spirurina</taxon>
        <taxon>Dracunculoidea</taxon>
        <taxon>Dracunculidae</taxon>
        <taxon>Dracunculus</taxon>
    </lineage>
</organism>
<evidence type="ECO:0000313" key="3">
    <source>
        <dbReference type="Proteomes" id="UP000274756"/>
    </source>
</evidence>
<dbReference type="WBParaSite" id="DME_0000236101-mRNA-1">
    <property type="protein sequence ID" value="DME_0000236101-mRNA-1"/>
    <property type="gene ID" value="DME_0000236101"/>
</dbReference>
<proteinExistence type="predicted"/>
<dbReference type="OrthoDB" id="5794188at2759"/>
<name>A0A0N4U638_DRAME</name>
<dbReference type="SUPFAM" id="SSF52799">
    <property type="entry name" value="(Phosphotyrosine protein) phosphatases II"/>
    <property type="match status" value="1"/>
</dbReference>
<dbReference type="Proteomes" id="UP000274756">
    <property type="component" value="Unassembled WGS sequence"/>
</dbReference>
<reference evidence="4" key="1">
    <citation type="submission" date="2017-02" db="UniProtKB">
        <authorList>
            <consortium name="WormBaseParasite"/>
        </authorList>
    </citation>
    <scope>IDENTIFICATION</scope>
</reference>
<dbReference type="AlphaFoldDB" id="A0A0N4U638"/>
<evidence type="ECO:0000313" key="4">
    <source>
        <dbReference type="WBParaSite" id="DME_0000236101-mRNA-1"/>
    </source>
</evidence>
<dbReference type="InterPro" id="IPR029021">
    <property type="entry name" value="Prot-tyrosine_phosphatase-like"/>
</dbReference>
<keyword evidence="3" id="KW-1185">Reference proteome</keyword>
<sequence>YGSLYYNLNQVDIVGIFFTLQKCRLSIIVREVCKALEAENISVDENLVDRCIDVGVGAVGTGSPIQLISVAYNLYMQQLSPSAAEKQRTNRKHYAIKYMDESVSLSDRIFCYIMFKIPNEMPISTKTIRDIIEENKKDDFHEWKETAYSVFAAIPSVPLAIRLILQDFYIASIRSLTTDDFRLLKEKDIDCVVVYSEFLDYGFNVKKELPLFGSDAIAVIEDPMVLSLPIDVFVSIHKWRSNEKRVCVACDTDGLTISGLIAARYLSLITRCSHNDAIMTVKIAYNSFVPKPYALSEFLSAKTEVF</sequence>
<gene>
    <name evidence="1" type="ORF">DME_LOCUS6721</name>
</gene>
<dbReference type="Proteomes" id="UP000038040">
    <property type="component" value="Unplaced"/>
</dbReference>
<evidence type="ECO:0000313" key="1">
    <source>
        <dbReference type="EMBL" id="VDN56748.1"/>
    </source>
</evidence>
<reference evidence="1 3" key="2">
    <citation type="submission" date="2018-11" db="EMBL/GenBank/DDBJ databases">
        <authorList>
            <consortium name="Pathogen Informatics"/>
        </authorList>
    </citation>
    <scope>NUCLEOTIDE SEQUENCE [LARGE SCALE GENOMIC DNA]</scope>
</reference>
<dbReference type="EMBL" id="UYYG01001157">
    <property type="protein sequence ID" value="VDN56748.1"/>
    <property type="molecule type" value="Genomic_DNA"/>
</dbReference>
<protein>
    <submittedName>
        <fullName evidence="4">Transaldolase</fullName>
    </submittedName>
</protein>
<accession>A0A0N4U638</accession>
<evidence type="ECO:0000313" key="2">
    <source>
        <dbReference type="Proteomes" id="UP000038040"/>
    </source>
</evidence>